<keyword evidence="2" id="KW-1185">Reference proteome</keyword>
<reference evidence="1 2" key="1">
    <citation type="submission" date="2020-07" db="EMBL/GenBank/DDBJ databases">
        <title>Sequencing the genomes of 1000 actinobacteria strains.</title>
        <authorList>
            <person name="Klenk H.-P."/>
        </authorList>
    </citation>
    <scope>NUCLEOTIDE SEQUENCE [LARGE SCALE GENOMIC DNA]</scope>
    <source>
        <strain evidence="1 2">LI1</strain>
    </source>
</reference>
<dbReference type="EMBL" id="JACCFM010000001">
    <property type="protein sequence ID" value="NYJ21217.1"/>
    <property type="molecule type" value="Genomic_DNA"/>
</dbReference>
<sequence>MTLTHILPTLRRSIPDPIDLDLWPELTRASTTDITVSGISLMHVVDLCGTPCVHTAAAVIPGTRGRPSATERATAVVVGVKSVERTTDGTLRIRIDATLGAGVVLSEARLIGRASTARVAPARLMEGAAGDVALPHGVPSDLVAGDLVALPFRGAVTLGAVRPFTAPDHVPTSTGWLLDERRLALLE</sequence>
<comment type="caution">
    <text evidence="1">The sequence shown here is derived from an EMBL/GenBank/DDBJ whole genome shotgun (WGS) entry which is preliminary data.</text>
</comment>
<accession>A0A7Z0J741</accession>
<dbReference type="Proteomes" id="UP000537260">
    <property type="component" value="Unassembled WGS sequence"/>
</dbReference>
<dbReference type="AlphaFoldDB" id="A0A7Z0J741"/>
<dbReference type="RefSeq" id="WP_179579851.1">
    <property type="nucleotide sequence ID" value="NZ_JACCFM010000001.1"/>
</dbReference>
<evidence type="ECO:0000313" key="2">
    <source>
        <dbReference type="Proteomes" id="UP000537260"/>
    </source>
</evidence>
<evidence type="ECO:0000313" key="1">
    <source>
        <dbReference type="EMBL" id="NYJ21217.1"/>
    </source>
</evidence>
<gene>
    <name evidence="1" type="ORF">HNR05_003008</name>
</gene>
<proteinExistence type="predicted"/>
<organism evidence="1 2">
    <name type="scientific">Glaciibacter psychrotolerans</name>
    <dbReference type="NCBI Taxonomy" id="670054"/>
    <lineage>
        <taxon>Bacteria</taxon>
        <taxon>Bacillati</taxon>
        <taxon>Actinomycetota</taxon>
        <taxon>Actinomycetes</taxon>
        <taxon>Micrococcales</taxon>
        <taxon>Microbacteriaceae</taxon>
        <taxon>Glaciibacter</taxon>
    </lineage>
</organism>
<protein>
    <submittedName>
        <fullName evidence="1">Uncharacterized protein</fullName>
    </submittedName>
</protein>
<name>A0A7Z0J741_9MICO</name>